<dbReference type="GO" id="GO:0003677">
    <property type="term" value="F:DNA binding"/>
    <property type="evidence" value="ECO:0007669"/>
    <property type="project" value="InterPro"/>
</dbReference>
<gene>
    <name evidence="1" type="ORF">ACTIVE_7018</name>
</gene>
<sequence>MAPIPPELVVLLREHIRRFGVAPDGRLFRSVNGGIIRPSTYWRIRQLARAIGLV</sequence>
<dbReference type="RefSeq" id="WP_173098993.1">
    <property type="nucleotide sequence ID" value="NZ_CP053892.1"/>
</dbReference>
<name>A0A7D4AAA8_ACTVE</name>
<reference evidence="1 2" key="1">
    <citation type="submission" date="2020-05" db="EMBL/GenBank/DDBJ databases">
        <title>Actinomadura verrucosospora NRRL-B18236 (PFL_A860) Genome sequencing and assembly.</title>
        <authorList>
            <person name="Samborskyy M."/>
        </authorList>
    </citation>
    <scope>NUCLEOTIDE SEQUENCE [LARGE SCALE GENOMIC DNA]</scope>
    <source>
        <strain evidence="1 2">NRRL:B18236</strain>
    </source>
</reference>
<dbReference type="InterPro" id="IPR011010">
    <property type="entry name" value="DNA_brk_join_enz"/>
</dbReference>
<dbReference type="EMBL" id="CP053892">
    <property type="protein sequence ID" value="QKG25367.1"/>
    <property type="molecule type" value="Genomic_DNA"/>
</dbReference>
<dbReference type="SUPFAM" id="SSF56349">
    <property type="entry name" value="DNA breaking-rejoining enzymes"/>
    <property type="match status" value="1"/>
</dbReference>
<protein>
    <submittedName>
        <fullName evidence="1">Integrase</fullName>
    </submittedName>
</protein>
<dbReference type="Proteomes" id="UP000501240">
    <property type="component" value="Chromosome"/>
</dbReference>
<proteinExistence type="predicted"/>
<accession>A0A7D4AAA8</accession>
<keyword evidence="2" id="KW-1185">Reference proteome</keyword>
<evidence type="ECO:0000313" key="1">
    <source>
        <dbReference type="EMBL" id="QKG25367.1"/>
    </source>
</evidence>
<evidence type="ECO:0000313" key="2">
    <source>
        <dbReference type="Proteomes" id="UP000501240"/>
    </source>
</evidence>
<organism evidence="1 2">
    <name type="scientific">Actinomadura verrucosospora</name>
    <dbReference type="NCBI Taxonomy" id="46165"/>
    <lineage>
        <taxon>Bacteria</taxon>
        <taxon>Bacillati</taxon>
        <taxon>Actinomycetota</taxon>
        <taxon>Actinomycetes</taxon>
        <taxon>Streptosporangiales</taxon>
        <taxon>Thermomonosporaceae</taxon>
        <taxon>Actinomadura</taxon>
    </lineage>
</organism>
<dbReference type="AlphaFoldDB" id="A0A7D4AAA8"/>